<dbReference type="EMBL" id="CAJVPT010069722">
    <property type="protein sequence ID" value="CAG8778412.1"/>
    <property type="molecule type" value="Genomic_DNA"/>
</dbReference>
<reference evidence="1" key="1">
    <citation type="submission" date="2021-06" db="EMBL/GenBank/DDBJ databases">
        <authorList>
            <person name="Kallberg Y."/>
            <person name="Tangrot J."/>
            <person name="Rosling A."/>
        </authorList>
    </citation>
    <scope>NUCLEOTIDE SEQUENCE</scope>
    <source>
        <strain evidence="1">CL356</strain>
    </source>
</reference>
<evidence type="ECO:0000313" key="1">
    <source>
        <dbReference type="EMBL" id="CAG8778412.1"/>
    </source>
</evidence>
<protein>
    <submittedName>
        <fullName evidence="1">4502_t:CDS:1</fullName>
    </submittedName>
</protein>
<gene>
    <name evidence="1" type="ORF">ACOLOM_LOCUS14210</name>
</gene>
<organism evidence="1 2">
    <name type="scientific">Acaulospora colombiana</name>
    <dbReference type="NCBI Taxonomy" id="27376"/>
    <lineage>
        <taxon>Eukaryota</taxon>
        <taxon>Fungi</taxon>
        <taxon>Fungi incertae sedis</taxon>
        <taxon>Mucoromycota</taxon>
        <taxon>Glomeromycotina</taxon>
        <taxon>Glomeromycetes</taxon>
        <taxon>Diversisporales</taxon>
        <taxon>Acaulosporaceae</taxon>
        <taxon>Acaulospora</taxon>
    </lineage>
</organism>
<feature type="non-terminal residue" evidence="1">
    <location>
        <position position="106"/>
    </location>
</feature>
<accession>A0ACA9R5R9</accession>
<sequence>MHGKGGERKEKKGLTTRQKAITVYATGPIDSPNASPFLHIDTQFQTMDAVPTSAPLPSANASAPAAQQQPRTKSKAYQTTIAAEADDLKYESKYKELKKKVKEVEE</sequence>
<evidence type="ECO:0000313" key="2">
    <source>
        <dbReference type="Proteomes" id="UP000789525"/>
    </source>
</evidence>
<keyword evidence="2" id="KW-1185">Reference proteome</keyword>
<name>A0ACA9R5R9_9GLOM</name>
<dbReference type="Proteomes" id="UP000789525">
    <property type="component" value="Unassembled WGS sequence"/>
</dbReference>
<comment type="caution">
    <text evidence="1">The sequence shown here is derived from an EMBL/GenBank/DDBJ whole genome shotgun (WGS) entry which is preliminary data.</text>
</comment>
<proteinExistence type="predicted"/>